<dbReference type="STRING" id="1273541.Pyrde_1160"/>
<dbReference type="Gene3D" id="3.40.50.2000">
    <property type="entry name" value="Glycogen Phosphorylase B"/>
    <property type="match status" value="2"/>
</dbReference>
<sequence>MDPLKIALASDWFYPKIGGIETHIHELALNLQRMGHEPHVFTHDYRPFKPYSDDFPYHVHRLKGAIYLKSAHISLGPGSLLEANRIFKKIGFDITHIHSIYSPLAIAIANLSRGIRDVPVVATNHSLFSWRLSTIPIAYMLRYFLKRVDAFVAVSRRVAEDTRRLLNINGHPLYIVPNAVDPSFWRPPEAEERARARRMLGIPEDRFTVLAVGRFTKRKRIHVVPRIVAEAAKRAAKRLHVVIVGDGPLAELVKDEARKYSNYIDVKVLGFVERPQLREIYWATDVAIVPARLEAFSITALEAMACGVPVIGFKESGVSDVVADGITGFLVESDEEASARITEIALNSDLHARLSHNAPAHVASHFSWEKVARSILEIYRATIDAASGSDKRYLLYRLWRWIRG</sequence>
<dbReference type="CDD" id="cd03801">
    <property type="entry name" value="GT4_PimA-like"/>
    <property type="match status" value="1"/>
</dbReference>
<evidence type="ECO:0000259" key="2">
    <source>
        <dbReference type="Pfam" id="PF13439"/>
    </source>
</evidence>
<dbReference type="InterPro" id="IPR050194">
    <property type="entry name" value="Glycosyltransferase_grp1"/>
</dbReference>
<dbReference type="PANTHER" id="PTHR45947">
    <property type="entry name" value="SULFOQUINOVOSYL TRANSFERASE SQD2"/>
    <property type="match status" value="1"/>
</dbReference>
<protein>
    <submittedName>
        <fullName evidence="3">Glycosyl transferase family protein</fullName>
    </submittedName>
</protein>
<proteinExistence type="predicted"/>
<dbReference type="RefSeq" id="WP_156328019.1">
    <property type="nucleotide sequence ID" value="NZ_CP013011.1"/>
</dbReference>
<organism evidence="3 4">
    <name type="scientific">Pyrodictium delaneyi</name>
    <dbReference type="NCBI Taxonomy" id="1273541"/>
    <lineage>
        <taxon>Archaea</taxon>
        <taxon>Thermoproteota</taxon>
        <taxon>Thermoprotei</taxon>
        <taxon>Desulfurococcales</taxon>
        <taxon>Pyrodictiaceae</taxon>
        <taxon>Pyrodictium</taxon>
    </lineage>
</organism>
<dbReference type="EMBL" id="CP013011">
    <property type="protein sequence ID" value="ALL01208.1"/>
    <property type="molecule type" value="Genomic_DNA"/>
</dbReference>
<gene>
    <name evidence="3" type="ORF">Pyrde_1160</name>
</gene>
<dbReference type="InterPro" id="IPR028098">
    <property type="entry name" value="Glyco_trans_4-like_N"/>
</dbReference>
<evidence type="ECO:0000313" key="3">
    <source>
        <dbReference type="EMBL" id="ALL01208.1"/>
    </source>
</evidence>
<dbReference type="PANTHER" id="PTHR45947:SF3">
    <property type="entry name" value="SULFOQUINOVOSYL TRANSFERASE SQD2"/>
    <property type="match status" value="1"/>
</dbReference>
<name>A0A0P0N2S0_9CREN</name>
<dbReference type="KEGG" id="pdl:Pyrde_1160"/>
<evidence type="ECO:0000259" key="1">
    <source>
        <dbReference type="Pfam" id="PF00534"/>
    </source>
</evidence>
<dbReference type="Proteomes" id="UP000058613">
    <property type="component" value="Chromosome"/>
</dbReference>
<dbReference type="SUPFAM" id="SSF53756">
    <property type="entry name" value="UDP-Glycosyltransferase/glycogen phosphorylase"/>
    <property type="match status" value="1"/>
</dbReference>
<dbReference type="GO" id="GO:0016757">
    <property type="term" value="F:glycosyltransferase activity"/>
    <property type="evidence" value="ECO:0007669"/>
    <property type="project" value="InterPro"/>
</dbReference>
<evidence type="ECO:0000313" key="4">
    <source>
        <dbReference type="Proteomes" id="UP000058613"/>
    </source>
</evidence>
<dbReference type="GeneID" id="26099496"/>
<dbReference type="AlphaFoldDB" id="A0A0P0N2S0"/>
<reference evidence="3 4" key="1">
    <citation type="submission" date="2015-10" db="EMBL/GenBank/DDBJ databases">
        <title>Complete genome sequence of hyperthermophilic archaeon Pyrodictium delaneyi Su06.</title>
        <authorList>
            <person name="Jung J.-H."/>
            <person name="Lin J."/>
            <person name="Holden J.F."/>
            <person name="Park C.-S."/>
        </authorList>
    </citation>
    <scope>NUCLEOTIDE SEQUENCE [LARGE SCALE GENOMIC DNA]</scope>
    <source>
        <strain evidence="3 4">Su06</strain>
    </source>
</reference>
<feature type="domain" description="Glycosyl transferase family 1" evidence="1">
    <location>
        <begin position="194"/>
        <end position="359"/>
    </location>
</feature>
<dbReference type="InterPro" id="IPR001296">
    <property type="entry name" value="Glyco_trans_1"/>
</dbReference>
<feature type="domain" description="Glycosyltransferase subfamily 4-like N-terminal" evidence="2">
    <location>
        <begin position="17"/>
        <end position="183"/>
    </location>
</feature>
<dbReference type="OrthoDB" id="132546at2157"/>
<dbReference type="Pfam" id="PF00534">
    <property type="entry name" value="Glycos_transf_1"/>
    <property type="match status" value="1"/>
</dbReference>
<keyword evidence="3" id="KW-0808">Transferase</keyword>
<dbReference type="Pfam" id="PF13439">
    <property type="entry name" value="Glyco_transf_4"/>
    <property type="match status" value="1"/>
</dbReference>
<accession>A0A0P0N2S0</accession>